<dbReference type="EMBL" id="BSXT01001208">
    <property type="protein sequence ID" value="GMF39977.1"/>
    <property type="molecule type" value="Genomic_DNA"/>
</dbReference>
<feature type="compositionally biased region" description="Basic residues" evidence="1">
    <location>
        <begin position="15"/>
        <end position="27"/>
    </location>
</feature>
<evidence type="ECO:0000256" key="1">
    <source>
        <dbReference type="SAM" id="MobiDB-lite"/>
    </source>
</evidence>
<dbReference type="Proteomes" id="UP001165121">
    <property type="component" value="Unassembled WGS sequence"/>
</dbReference>
<keyword evidence="3" id="KW-1185">Reference proteome</keyword>
<evidence type="ECO:0000313" key="3">
    <source>
        <dbReference type="Proteomes" id="UP001165121"/>
    </source>
</evidence>
<protein>
    <submittedName>
        <fullName evidence="2">Unnamed protein product</fullName>
    </submittedName>
</protein>
<proteinExistence type="predicted"/>
<evidence type="ECO:0000313" key="2">
    <source>
        <dbReference type="EMBL" id="GMF39977.1"/>
    </source>
</evidence>
<gene>
    <name evidence="2" type="ORF">Pfra01_001209200</name>
</gene>
<reference evidence="2" key="1">
    <citation type="submission" date="2023-04" db="EMBL/GenBank/DDBJ databases">
        <title>Phytophthora fragariaefolia NBRC 109709.</title>
        <authorList>
            <person name="Ichikawa N."/>
            <person name="Sato H."/>
            <person name="Tonouchi N."/>
        </authorList>
    </citation>
    <scope>NUCLEOTIDE SEQUENCE</scope>
    <source>
        <strain evidence="2">NBRC 109709</strain>
    </source>
</reference>
<name>A0A9W7CRX2_9STRA</name>
<accession>A0A9W7CRX2</accession>
<organism evidence="2 3">
    <name type="scientific">Phytophthora fragariaefolia</name>
    <dbReference type="NCBI Taxonomy" id="1490495"/>
    <lineage>
        <taxon>Eukaryota</taxon>
        <taxon>Sar</taxon>
        <taxon>Stramenopiles</taxon>
        <taxon>Oomycota</taxon>
        <taxon>Peronosporomycetes</taxon>
        <taxon>Peronosporales</taxon>
        <taxon>Peronosporaceae</taxon>
        <taxon>Phytophthora</taxon>
    </lineage>
</organism>
<dbReference type="AlphaFoldDB" id="A0A9W7CRX2"/>
<feature type="region of interest" description="Disordered" evidence="1">
    <location>
        <begin position="1"/>
        <end position="34"/>
    </location>
</feature>
<sequence length="142" mass="15214">MSMIRKGTRSSAKAPAKKTTRAPKPKAKPRDQAPALVEAIEAASAAIQSPGASNAPSSTHSRRSRSPYVTGYEVQSLAYTVVAGGSFNNKTKYRVWGKINSVYFWDGGGGHPSSCEALKYLIVWCSATPILWSLCIRVPITG</sequence>
<comment type="caution">
    <text evidence="2">The sequence shown here is derived from an EMBL/GenBank/DDBJ whole genome shotgun (WGS) entry which is preliminary data.</text>
</comment>
<feature type="region of interest" description="Disordered" evidence="1">
    <location>
        <begin position="47"/>
        <end position="68"/>
    </location>
</feature>